<evidence type="ECO:0000259" key="4">
    <source>
        <dbReference type="SMART" id="SM00822"/>
    </source>
</evidence>
<dbReference type="InterPro" id="IPR057326">
    <property type="entry name" value="KR_dom"/>
</dbReference>
<dbReference type="CDD" id="cd05233">
    <property type="entry name" value="SDR_c"/>
    <property type="match status" value="1"/>
</dbReference>
<dbReference type="SMART" id="SM00822">
    <property type="entry name" value="PKS_KR"/>
    <property type="match status" value="1"/>
</dbReference>
<keyword evidence="3" id="KW-0520">NAD</keyword>
<dbReference type="Pfam" id="PF13561">
    <property type="entry name" value="adh_short_C2"/>
    <property type="match status" value="1"/>
</dbReference>
<sequence length="292" mass="30842">MHPPTASTRPWRSAWRSNNVHPQRIQIQRTTEDYVTSVLQDKVAVITGGTAGIGKAIARAFLDEGALVVISGRSAESGEKALAELGAGDRARFVSADVTSRADLDRLIDAAQAWQGRLDITVLNAGGVGKSSQIAVMDDDEWELELNLNLTHTFRGIRRSLKYMLEQRSGRILCMSSVEGKRGRPGIGGYAANKAAITTLTRSVSQEVGTEGVTVNSLCPGLVVTDQVNDRAGKGQGMSGVDEVVASYSREAAIKRPVLPEEVAAAAVFLASDAASGITGQAISIDGGTSQH</sequence>
<evidence type="ECO:0000256" key="1">
    <source>
        <dbReference type="ARBA" id="ARBA00006484"/>
    </source>
</evidence>
<dbReference type="PRINTS" id="PR00081">
    <property type="entry name" value="GDHRDH"/>
</dbReference>
<dbReference type="AlphaFoldDB" id="A0A6L7GLA1"/>
<name>A0A6L7GLA1_9ACTN</name>
<dbReference type="InterPro" id="IPR002347">
    <property type="entry name" value="SDR_fam"/>
</dbReference>
<keyword evidence="6" id="KW-1185">Reference proteome</keyword>
<comment type="caution">
    <text evidence="5">The sequence shown here is derived from an EMBL/GenBank/DDBJ whole genome shotgun (WGS) entry which is preliminary data.</text>
</comment>
<dbReference type="InterPro" id="IPR036291">
    <property type="entry name" value="NAD(P)-bd_dom_sf"/>
</dbReference>
<dbReference type="EMBL" id="WMBR01000001">
    <property type="protein sequence ID" value="MXP20021.1"/>
    <property type="molecule type" value="Genomic_DNA"/>
</dbReference>
<dbReference type="PANTHER" id="PTHR24321">
    <property type="entry name" value="DEHYDROGENASES, SHORT CHAIN"/>
    <property type="match status" value="1"/>
</dbReference>
<dbReference type="SUPFAM" id="SSF51735">
    <property type="entry name" value="NAD(P)-binding Rossmann-fold domains"/>
    <property type="match status" value="1"/>
</dbReference>
<protein>
    <submittedName>
        <fullName evidence="5">SDR family oxidoreductase</fullName>
    </submittedName>
</protein>
<accession>A0A6L7GLA1</accession>
<dbReference type="PANTHER" id="PTHR24321:SF8">
    <property type="entry name" value="ESTRADIOL 17-BETA-DEHYDROGENASE 8-RELATED"/>
    <property type="match status" value="1"/>
</dbReference>
<dbReference type="Gene3D" id="3.40.50.720">
    <property type="entry name" value="NAD(P)-binding Rossmann-like Domain"/>
    <property type="match status" value="1"/>
</dbReference>
<comment type="similarity">
    <text evidence="1">Belongs to the short-chain dehydrogenases/reductases (SDR) family.</text>
</comment>
<gene>
    <name evidence="5" type="ORF">GIY30_01390</name>
</gene>
<keyword evidence="2" id="KW-0560">Oxidoreductase</keyword>
<dbReference type="PRINTS" id="PR00080">
    <property type="entry name" value="SDRFAMILY"/>
</dbReference>
<organism evidence="5 6">
    <name type="scientific">Gordonia mangrovi</name>
    <dbReference type="NCBI Taxonomy" id="2665643"/>
    <lineage>
        <taxon>Bacteria</taxon>
        <taxon>Bacillati</taxon>
        <taxon>Actinomycetota</taxon>
        <taxon>Actinomycetes</taxon>
        <taxon>Mycobacteriales</taxon>
        <taxon>Gordoniaceae</taxon>
        <taxon>Gordonia</taxon>
    </lineage>
</organism>
<reference evidence="5 6" key="1">
    <citation type="submission" date="2019-11" db="EMBL/GenBank/DDBJ databases">
        <title>Gordonia sp. nov., a novel actinobacterium isolated from mangrove soil in Hainan.</title>
        <authorList>
            <person name="Huang X."/>
            <person name="Xie Y."/>
            <person name="Chu X."/>
            <person name="Xiao K."/>
        </authorList>
    </citation>
    <scope>NUCLEOTIDE SEQUENCE [LARGE SCALE GENOMIC DNA]</scope>
    <source>
        <strain evidence="5 6">HNM0687</strain>
    </source>
</reference>
<proteinExistence type="inferred from homology"/>
<evidence type="ECO:0000256" key="3">
    <source>
        <dbReference type="ARBA" id="ARBA00023027"/>
    </source>
</evidence>
<dbReference type="GO" id="GO:0016491">
    <property type="term" value="F:oxidoreductase activity"/>
    <property type="evidence" value="ECO:0007669"/>
    <property type="project" value="UniProtKB-KW"/>
</dbReference>
<dbReference type="FunFam" id="3.40.50.720:FF:000084">
    <property type="entry name" value="Short-chain dehydrogenase reductase"/>
    <property type="match status" value="1"/>
</dbReference>
<feature type="domain" description="Ketoreductase" evidence="4">
    <location>
        <begin position="42"/>
        <end position="221"/>
    </location>
</feature>
<evidence type="ECO:0000313" key="5">
    <source>
        <dbReference type="EMBL" id="MXP20021.1"/>
    </source>
</evidence>
<evidence type="ECO:0000313" key="6">
    <source>
        <dbReference type="Proteomes" id="UP000475545"/>
    </source>
</evidence>
<dbReference type="Proteomes" id="UP000475545">
    <property type="component" value="Unassembled WGS sequence"/>
</dbReference>
<evidence type="ECO:0000256" key="2">
    <source>
        <dbReference type="ARBA" id="ARBA00023002"/>
    </source>
</evidence>